<name>A0A8J5XK89_DIALT</name>
<organism evidence="10 11">
    <name type="scientific">Diacronema lutheri</name>
    <name type="common">Unicellular marine alga</name>
    <name type="synonym">Monochrysis lutheri</name>
    <dbReference type="NCBI Taxonomy" id="2081491"/>
    <lineage>
        <taxon>Eukaryota</taxon>
        <taxon>Haptista</taxon>
        <taxon>Haptophyta</taxon>
        <taxon>Pavlovophyceae</taxon>
        <taxon>Pavlovales</taxon>
        <taxon>Pavlovaceae</taxon>
        <taxon>Diacronema</taxon>
    </lineage>
</organism>
<dbReference type="PANTHER" id="PTHR15504">
    <property type="entry name" value="NASOPHARYNGEAL EPITHELIUM SPECIFIC PROTEIN 1"/>
    <property type="match status" value="1"/>
</dbReference>
<proteinExistence type="inferred from homology"/>
<dbReference type="OMA" id="DMYINEV"/>
<evidence type="ECO:0000256" key="7">
    <source>
        <dbReference type="ARBA" id="ARBA00034142"/>
    </source>
</evidence>
<evidence type="ECO:0000256" key="1">
    <source>
        <dbReference type="ARBA" id="ARBA00004230"/>
    </source>
</evidence>
<accession>A0A8J5XK89</accession>
<feature type="coiled-coil region" evidence="8">
    <location>
        <begin position="74"/>
        <end position="101"/>
    </location>
</feature>
<feature type="coiled-coil region" evidence="8">
    <location>
        <begin position="232"/>
        <end position="271"/>
    </location>
</feature>
<evidence type="ECO:0000313" key="10">
    <source>
        <dbReference type="EMBL" id="KAG8469488.1"/>
    </source>
</evidence>
<keyword evidence="5" id="KW-0966">Cell projection</keyword>
<dbReference type="PANTHER" id="PTHR15504:SF0">
    <property type="entry name" value="CILIA- AND FLAGELLA-ASSOCIATED PROTEIN 45"/>
    <property type="match status" value="1"/>
</dbReference>
<feature type="domain" description="Trichohyalin-plectin-homology" evidence="9">
    <location>
        <begin position="142"/>
        <end position="484"/>
    </location>
</feature>
<evidence type="ECO:0000256" key="4">
    <source>
        <dbReference type="ARBA" id="ARBA00023069"/>
    </source>
</evidence>
<dbReference type="InterPro" id="IPR033253">
    <property type="entry name" value="CFAP45"/>
</dbReference>
<evidence type="ECO:0000313" key="11">
    <source>
        <dbReference type="Proteomes" id="UP000751190"/>
    </source>
</evidence>
<reference evidence="10" key="1">
    <citation type="submission" date="2021-05" db="EMBL/GenBank/DDBJ databases">
        <title>The genome of the haptophyte Pavlova lutheri (Diacronema luteri, Pavlovales) - a model for lipid biosynthesis in eukaryotic algae.</title>
        <authorList>
            <person name="Hulatt C.J."/>
            <person name="Posewitz M.C."/>
        </authorList>
    </citation>
    <scope>NUCLEOTIDE SEQUENCE</scope>
    <source>
        <strain evidence="10">NIVA-4/92</strain>
    </source>
</reference>
<dbReference type="Proteomes" id="UP000751190">
    <property type="component" value="Unassembled WGS sequence"/>
</dbReference>
<comment type="similarity">
    <text evidence="6">Belongs to the CFAP45 family.</text>
</comment>
<sequence length="500" mass="57187">MQTAGSAKFKSKGGGRVDESLFSASATKPHASAGVAIVTKAQLAAALGPVGNVTATAAVLSATDIERMRASSRLKSWDEERAEMRASAEALAARKSKANERKAYMLRQEEERKKNVPLTDLEKADLMKRASVLTNAALKLAEGIDDVKQMNQMAALAKTMTIRDMQLDEKKEYEFRTLEEERRLDEQLEAERLKALTMYQSRDVKRAKDRQNGAEVLRMQMADRERMRLHELSQQEREREAMLRQIDQLKADEAKAQAERREQNRRLLEEVALSNAEQIRIKNRLAAQEKEDEQRILAYNKDKDARERAEALARERQRVEKEAEVERMRNAQQRMADVQSEIDALRMRRADEEAERAWRRKEKAEAERLRAVHSQLSEAREHQREEKERRMIEATLLDKGEFEYTLRVQAEQQARDEAIAGAHKAAQLAYKEELQSQIVMNAVARKENRLQFLNEGRSSAADALGEKAKLEAIKARKIAELKTAGVTGKYLVDLEKKTFT</sequence>
<dbReference type="GO" id="GO:0031514">
    <property type="term" value="C:motile cilium"/>
    <property type="evidence" value="ECO:0007669"/>
    <property type="project" value="UniProtKB-SubCell"/>
</dbReference>
<gene>
    <name evidence="10" type="ORF">KFE25_005943</name>
</gene>
<evidence type="ECO:0000256" key="2">
    <source>
        <dbReference type="ARBA" id="ARBA00022846"/>
    </source>
</evidence>
<comment type="subcellular location">
    <subcellularLocation>
        <location evidence="1">Cell projection</location>
        <location evidence="1">Cilium</location>
        <location evidence="1">Flagellum</location>
    </subcellularLocation>
</comment>
<keyword evidence="2" id="KW-0282">Flagellum</keyword>
<dbReference type="EMBL" id="JAGTXO010000002">
    <property type="protein sequence ID" value="KAG8469488.1"/>
    <property type="molecule type" value="Genomic_DNA"/>
</dbReference>
<evidence type="ECO:0000256" key="5">
    <source>
        <dbReference type="ARBA" id="ARBA00023273"/>
    </source>
</evidence>
<dbReference type="Pfam" id="PF13868">
    <property type="entry name" value="TPH"/>
    <property type="match status" value="1"/>
</dbReference>
<dbReference type="AlphaFoldDB" id="A0A8J5XK89"/>
<keyword evidence="4" id="KW-0969">Cilium</keyword>
<evidence type="ECO:0000256" key="6">
    <source>
        <dbReference type="ARBA" id="ARBA00034116"/>
    </source>
</evidence>
<comment type="caution">
    <text evidence="10">The sequence shown here is derived from an EMBL/GenBank/DDBJ whole genome shotgun (WGS) entry which is preliminary data.</text>
</comment>
<evidence type="ECO:0000256" key="8">
    <source>
        <dbReference type="SAM" id="Coils"/>
    </source>
</evidence>
<keyword evidence="11" id="KW-1185">Reference proteome</keyword>
<keyword evidence="3 8" id="KW-0175">Coiled coil</keyword>
<evidence type="ECO:0000256" key="3">
    <source>
        <dbReference type="ARBA" id="ARBA00023054"/>
    </source>
</evidence>
<dbReference type="OrthoDB" id="1902038at2759"/>
<feature type="coiled-coil region" evidence="8">
    <location>
        <begin position="302"/>
        <end position="386"/>
    </location>
</feature>
<dbReference type="InterPro" id="IPR043597">
    <property type="entry name" value="TPH_dom"/>
</dbReference>
<evidence type="ECO:0000259" key="9">
    <source>
        <dbReference type="Pfam" id="PF13868"/>
    </source>
</evidence>
<protein>
    <recommendedName>
        <fullName evidence="7">Cilia- and flagella-associated protein 45</fullName>
    </recommendedName>
</protein>